<organism evidence="1 2">
    <name type="scientific">Pan troglodytes</name>
    <name type="common">Chimpanzee</name>
    <dbReference type="NCBI Taxonomy" id="9598"/>
    <lineage>
        <taxon>Eukaryota</taxon>
        <taxon>Metazoa</taxon>
        <taxon>Chordata</taxon>
        <taxon>Craniata</taxon>
        <taxon>Vertebrata</taxon>
        <taxon>Euteleostomi</taxon>
        <taxon>Mammalia</taxon>
        <taxon>Eutheria</taxon>
        <taxon>Euarchontoglires</taxon>
        <taxon>Primates</taxon>
        <taxon>Haplorrhini</taxon>
        <taxon>Catarrhini</taxon>
        <taxon>Hominidae</taxon>
        <taxon>Pan</taxon>
    </lineage>
</organism>
<dbReference type="EMBL" id="NBAG03000242">
    <property type="protein sequence ID" value="PNI64017.1"/>
    <property type="molecule type" value="Genomic_DNA"/>
</dbReference>
<dbReference type="Proteomes" id="UP000236370">
    <property type="component" value="Unassembled WGS sequence"/>
</dbReference>
<comment type="caution">
    <text evidence="1">The sequence shown here is derived from an EMBL/GenBank/DDBJ whole genome shotgun (WGS) entry which is preliminary data.</text>
</comment>
<reference evidence="1 2" key="1">
    <citation type="submission" date="2017-12" db="EMBL/GenBank/DDBJ databases">
        <title>High-resolution comparative analysis of great ape genomes.</title>
        <authorList>
            <person name="Pollen A."/>
            <person name="Hastie A."/>
            <person name="Hormozdiari F."/>
            <person name="Dougherty M."/>
            <person name="Liu R."/>
            <person name="Chaisson M."/>
            <person name="Hoppe E."/>
            <person name="Hill C."/>
            <person name="Pang A."/>
            <person name="Hillier L."/>
            <person name="Baker C."/>
            <person name="Armstrong J."/>
            <person name="Shendure J."/>
            <person name="Paten B."/>
            <person name="Wilson R."/>
            <person name="Chao H."/>
            <person name="Schneider V."/>
            <person name="Ventura M."/>
            <person name="Kronenberg Z."/>
            <person name="Murali S."/>
            <person name="Gordon D."/>
            <person name="Cantsilieris S."/>
            <person name="Munson K."/>
            <person name="Nelson B."/>
            <person name="Raja A."/>
            <person name="Underwood J."/>
            <person name="Diekhans M."/>
            <person name="Fiddes I."/>
            <person name="Haussler D."/>
            <person name="Eichler E."/>
        </authorList>
    </citation>
    <scope>NUCLEOTIDE SEQUENCE [LARGE SCALE GENOMIC DNA]</scope>
    <source>
        <tissue evidence="1">Blood</tissue>
    </source>
</reference>
<dbReference type="PANTHER" id="PTHR46850:SF1">
    <property type="entry name" value="CHROMODOMAIN-HELICASE-DNA-BINDING PROTEIN 9"/>
    <property type="match status" value="1"/>
</dbReference>
<protein>
    <submittedName>
        <fullName evidence="1">CHD9 isoform 19</fullName>
    </submittedName>
</protein>
<gene>
    <name evidence="1" type="ORF">CK820_G0016711</name>
</gene>
<evidence type="ECO:0000313" key="2">
    <source>
        <dbReference type="Proteomes" id="UP000236370"/>
    </source>
</evidence>
<feature type="non-terminal residue" evidence="1">
    <location>
        <position position="53"/>
    </location>
</feature>
<proteinExistence type="predicted"/>
<sequence>MTDPMMDFFDDANLFGETLEGLSDDAFVQPGPVSLVDELNLGAEFEPLHIDSL</sequence>
<evidence type="ECO:0000313" key="1">
    <source>
        <dbReference type="EMBL" id="PNI64017.1"/>
    </source>
</evidence>
<accession>A0A2J8MWY1</accession>
<dbReference type="PANTHER" id="PTHR46850">
    <property type="entry name" value="CHROMODOMAIN-HELICASE-DNA-BINDING PROTEIN 9"/>
    <property type="match status" value="1"/>
</dbReference>
<dbReference type="AlphaFoldDB" id="A0A2J8MWY1"/>
<name>A0A2J8MWY1_PANTR</name>
<dbReference type="InterPro" id="IPR051493">
    <property type="entry name" value="CHD"/>
</dbReference>